<organism evidence="1 2">
    <name type="scientific">Danaus chrysippus</name>
    <name type="common">African queen</name>
    <dbReference type="NCBI Taxonomy" id="151541"/>
    <lineage>
        <taxon>Eukaryota</taxon>
        <taxon>Metazoa</taxon>
        <taxon>Ecdysozoa</taxon>
        <taxon>Arthropoda</taxon>
        <taxon>Hexapoda</taxon>
        <taxon>Insecta</taxon>
        <taxon>Pterygota</taxon>
        <taxon>Neoptera</taxon>
        <taxon>Endopterygota</taxon>
        <taxon>Lepidoptera</taxon>
        <taxon>Glossata</taxon>
        <taxon>Ditrysia</taxon>
        <taxon>Papilionoidea</taxon>
        <taxon>Nymphalidae</taxon>
        <taxon>Danainae</taxon>
        <taxon>Danaini</taxon>
        <taxon>Danaina</taxon>
        <taxon>Danaus</taxon>
        <taxon>Anosia</taxon>
    </lineage>
</organism>
<comment type="caution">
    <text evidence="1">The sequence shown here is derived from an EMBL/GenBank/DDBJ whole genome shotgun (WGS) entry which is preliminary data.</text>
</comment>
<name>A0A8J2R782_9NEOP</name>
<dbReference type="EMBL" id="CAKASE010000069">
    <property type="protein sequence ID" value="CAG9572950.1"/>
    <property type="molecule type" value="Genomic_DNA"/>
</dbReference>
<protein>
    <submittedName>
        <fullName evidence="1">(African queen) hypothetical protein</fullName>
    </submittedName>
</protein>
<gene>
    <name evidence="1" type="ORF">DCHRY22_LOCUS10271</name>
</gene>
<reference evidence="1" key="1">
    <citation type="submission" date="2021-09" db="EMBL/GenBank/DDBJ databases">
        <authorList>
            <person name="Martin H S."/>
        </authorList>
    </citation>
    <scope>NUCLEOTIDE SEQUENCE</scope>
</reference>
<dbReference type="SUPFAM" id="SSF50494">
    <property type="entry name" value="Trypsin-like serine proteases"/>
    <property type="match status" value="1"/>
</dbReference>
<accession>A0A8J2R782</accession>
<dbReference type="InterPro" id="IPR009003">
    <property type="entry name" value="Peptidase_S1_PA"/>
</dbReference>
<sequence>MYNHQRLRVKALVMPSHWSKQLYDDIGFIVTTGSVKYWESIQPIDVERTDSSFKWFKELKFEEFENKVVGYAFTKSLENIPIWLRTIDLVELDVAVGLDLCHKILSYNNLINAFQVPCYHSCTFAMFEAGHELCRKYHGVEGGALINKRSNVLIGIATWGAYFKDYELPVGFSVPNSNRFHNDYECAQNIRNHTGPAVMGTYPSLCADPVNFNHEEKGTNNNGAQ</sequence>
<dbReference type="Gene3D" id="2.40.10.10">
    <property type="entry name" value="Trypsin-like serine proteases"/>
    <property type="match status" value="1"/>
</dbReference>
<dbReference type="InterPro" id="IPR043504">
    <property type="entry name" value="Peptidase_S1_PA_chymotrypsin"/>
</dbReference>
<evidence type="ECO:0000313" key="1">
    <source>
        <dbReference type="EMBL" id="CAG9572950.1"/>
    </source>
</evidence>
<keyword evidence="2" id="KW-1185">Reference proteome</keyword>
<evidence type="ECO:0000313" key="2">
    <source>
        <dbReference type="Proteomes" id="UP000789524"/>
    </source>
</evidence>
<dbReference type="Proteomes" id="UP000789524">
    <property type="component" value="Unassembled WGS sequence"/>
</dbReference>
<proteinExistence type="predicted"/>
<dbReference type="OrthoDB" id="7340056at2759"/>
<dbReference type="AlphaFoldDB" id="A0A8J2R782"/>